<dbReference type="InterPro" id="IPR007295">
    <property type="entry name" value="DUF402"/>
</dbReference>
<gene>
    <name evidence="2" type="ORF">DP120_03925</name>
</gene>
<dbReference type="Pfam" id="PF04167">
    <property type="entry name" value="DUF402"/>
    <property type="match status" value="1"/>
</dbReference>
<proteinExistence type="predicted"/>
<comment type="caution">
    <text evidence="2">The sequence shown here is derived from an EMBL/GenBank/DDBJ whole genome shotgun (WGS) entry which is preliminary data.</text>
</comment>
<dbReference type="Gene3D" id="2.40.380.10">
    <property type="entry name" value="FomD-like"/>
    <property type="match status" value="1"/>
</dbReference>
<accession>A0A365L892</accession>
<evidence type="ECO:0000259" key="1">
    <source>
        <dbReference type="Pfam" id="PF04167"/>
    </source>
</evidence>
<protein>
    <submittedName>
        <fullName evidence="2">DUF402 domain-containing protein</fullName>
    </submittedName>
</protein>
<dbReference type="EMBL" id="QLZR01000001">
    <property type="protein sequence ID" value="RAZ81618.1"/>
    <property type="molecule type" value="Genomic_DNA"/>
</dbReference>
<dbReference type="Proteomes" id="UP000251002">
    <property type="component" value="Unassembled WGS sequence"/>
</dbReference>
<evidence type="ECO:0000313" key="2">
    <source>
        <dbReference type="EMBL" id="RAZ81618.1"/>
    </source>
</evidence>
<dbReference type="PANTHER" id="PTHR41271">
    <property type="entry name" value="DUF402 DOMAIN-CONTAINING PROTEIN"/>
    <property type="match status" value="1"/>
</dbReference>
<feature type="domain" description="DUF402" evidence="1">
    <location>
        <begin position="73"/>
        <end position="169"/>
    </location>
</feature>
<reference evidence="2 3" key="1">
    <citation type="submission" date="2018-06" db="EMBL/GenBank/DDBJ databases">
        <title>The draft genome sequences of strains SCU63 and S1.</title>
        <authorList>
            <person name="Gan L."/>
        </authorList>
    </citation>
    <scope>NUCLEOTIDE SEQUENCE [LARGE SCALE GENOMIC DNA]</scope>
    <source>
        <strain evidence="2 3">SCU63</strain>
    </source>
</reference>
<organism evidence="2 3">
    <name type="scientific">Planococcus halotolerans</name>
    <dbReference type="NCBI Taxonomy" id="2233542"/>
    <lineage>
        <taxon>Bacteria</taxon>
        <taxon>Bacillati</taxon>
        <taxon>Bacillota</taxon>
        <taxon>Bacilli</taxon>
        <taxon>Bacillales</taxon>
        <taxon>Caryophanaceae</taxon>
        <taxon>Planococcus</taxon>
    </lineage>
</organism>
<evidence type="ECO:0000313" key="3">
    <source>
        <dbReference type="Proteomes" id="UP000251002"/>
    </source>
</evidence>
<sequence>MNREEDTVQLKRKYGDRRGWGRLIKREFRQMEIQDGSFTGDVTLLTMNKVSAPAIFDYPDRKVCVVDDGYSWLQHFPLNERFSLTTVFDEKGDVVQWYIDICLANGNENGRPWMDDLFLDIILLPNGDIIQKDAEELEVALSEGVITEEFYRIAWDEAKRITLLLEQDRFELIKKTKEHRLLILEQ</sequence>
<dbReference type="SUPFAM" id="SSF159234">
    <property type="entry name" value="FomD-like"/>
    <property type="match status" value="1"/>
</dbReference>
<dbReference type="InterPro" id="IPR035930">
    <property type="entry name" value="FomD-like_sf"/>
</dbReference>
<name>A0A365L892_9BACL</name>
<dbReference type="PANTHER" id="PTHR41271:SF1">
    <property type="entry name" value="DUF402 DOMAIN-CONTAINING PROTEIN"/>
    <property type="match status" value="1"/>
</dbReference>
<keyword evidence="3" id="KW-1185">Reference proteome</keyword>
<dbReference type="AlphaFoldDB" id="A0A365L892"/>